<comment type="caution">
    <text evidence="1">The sequence shown here is derived from an EMBL/GenBank/DDBJ whole genome shotgun (WGS) entry which is preliminary data.</text>
</comment>
<dbReference type="EMBL" id="PUJU01000056">
    <property type="protein sequence ID" value="NHB89798.1"/>
    <property type="molecule type" value="Genomic_DNA"/>
</dbReference>
<organism evidence="1 2">
    <name type="scientific">Photorhabdus tasmaniensis</name>
    <dbReference type="NCBI Taxonomy" id="1004159"/>
    <lineage>
        <taxon>Bacteria</taxon>
        <taxon>Pseudomonadati</taxon>
        <taxon>Pseudomonadota</taxon>
        <taxon>Gammaproteobacteria</taxon>
        <taxon>Enterobacterales</taxon>
        <taxon>Morganellaceae</taxon>
        <taxon>Photorhabdus</taxon>
    </lineage>
</organism>
<keyword evidence="2" id="KW-1185">Reference proteome</keyword>
<accession>A0ABX0GNM6</accession>
<sequence length="34" mass="3606">MCGAGVTREIPGLKKVHEADFKTAFLCALGIITD</sequence>
<dbReference type="Proteomes" id="UP000697802">
    <property type="component" value="Unassembled WGS sequence"/>
</dbReference>
<dbReference type="InterPro" id="IPR038134">
    <property type="entry name" value="YihD_sf"/>
</dbReference>
<evidence type="ECO:0000313" key="2">
    <source>
        <dbReference type="Proteomes" id="UP000697802"/>
    </source>
</evidence>
<name>A0ABX0GNM6_9GAMM</name>
<reference evidence="1 2" key="1">
    <citation type="submission" date="2018-02" db="EMBL/GenBank/DDBJ databases">
        <authorList>
            <person name="Machado R.A."/>
        </authorList>
    </citation>
    <scope>NUCLEOTIDE SEQUENCE [LARGE SCALE GENOMIC DNA]</scope>
    <source>
        <strain evidence="1 2">T327</strain>
    </source>
</reference>
<proteinExistence type="predicted"/>
<evidence type="ECO:0000313" key="1">
    <source>
        <dbReference type="EMBL" id="NHB89798.1"/>
    </source>
</evidence>
<protein>
    <submittedName>
        <fullName evidence="1">Uncharacterized protein</fullName>
    </submittedName>
</protein>
<gene>
    <name evidence="1" type="ORF">C5471_19665</name>
</gene>
<dbReference type="Gene3D" id="1.10.1580.20">
    <property type="entry name" value="Protein of unknown function DUF1040"/>
    <property type="match status" value="1"/>
</dbReference>